<protein>
    <recommendedName>
        <fullName evidence="4">Transmembrane Fragile-X-F protein</fullName>
    </recommendedName>
</protein>
<keyword evidence="3" id="KW-1185">Reference proteome</keyword>
<feature type="transmembrane region" description="Helical" evidence="1">
    <location>
        <begin position="12"/>
        <end position="37"/>
    </location>
</feature>
<dbReference type="RefSeq" id="WP_212979470.1">
    <property type="nucleotide sequence ID" value="NZ_AP025343.1"/>
</dbReference>
<sequence length="68" mass="7737">MNKQTEYVSSGGIGVVGMLGIAFIVLKLTGAIDWSWWWVTVPFWGYSAITILVFVVLFTYYLIRDSKQ</sequence>
<dbReference type="EMBL" id="BORT01000016">
    <property type="protein sequence ID" value="GIO48862.1"/>
    <property type="molecule type" value="Genomic_DNA"/>
</dbReference>
<organism evidence="2 3">
    <name type="scientific">Paenibacillus azoreducens</name>
    <dbReference type="NCBI Taxonomy" id="116718"/>
    <lineage>
        <taxon>Bacteria</taxon>
        <taxon>Bacillati</taxon>
        <taxon>Bacillota</taxon>
        <taxon>Bacilli</taxon>
        <taxon>Bacillales</taxon>
        <taxon>Paenibacillaceae</taxon>
        <taxon>Paenibacillus</taxon>
    </lineage>
</organism>
<keyword evidence="1" id="KW-0472">Membrane</keyword>
<proteinExistence type="predicted"/>
<dbReference type="AlphaFoldDB" id="A0A919YIB5"/>
<comment type="caution">
    <text evidence="2">The sequence shown here is derived from an EMBL/GenBank/DDBJ whole genome shotgun (WGS) entry which is preliminary data.</text>
</comment>
<keyword evidence="1" id="KW-0812">Transmembrane</keyword>
<evidence type="ECO:0000313" key="3">
    <source>
        <dbReference type="Proteomes" id="UP000682811"/>
    </source>
</evidence>
<keyword evidence="1" id="KW-1133">Transmembrane helix</keyword>
<evidence type="ECO:0008006" key="4">
    <source>
        <dbReference type="Google" id="ProtNLM"/>
    </source>
</evidence>
<reference evidence="2 3" key="1">
    <citation type="submission" date="2021-03" db="EMBL/GenBank/DDBJ databases">
        <title>Antimicrobial resistance genes in bacteria isolated from Japanese honey, and their potential for conferring macrolide and lincosamide resistance in the American foulbrood pathogen Paenibacillus larvae.</title>
        <authorList>
            <person name="Okamoto M."/>
            <person name="Kumagai M."/>
            <person name="Kanamori H."/>
            <person name="Takamatsu D."/>
        </authorList>
    </citation>
    <scope>NUCLEOTIDE SEQUENCE [LARGE SCALE GENOMIC DNA]</scope>
    <source>
        <strain evidence="2 3">J34TS1</strain>
    </source>
</reference>
<name>A0A919YIB5_9BACL</name>
<evidence type="ECO:0000313" key="2">
    <source>
        <dbReference type="EMBL" id="GIO48862.1"/>
    </source>
</evidence>
<gene>
    <name evidence="2" type="ORF">J34TS1_36270</name>
</gene>
<accession>A0A919YIB5</accession>
<feature type="transmembrane region" description="Helical" evidence="1">
    <location>
        <begin position="43"/>
        <end position="63"/>
    </location>
</feature>
<evidence type="ECO:0000256" key="1">
    <source>
        <dbReference type="SAM" id="Phobius"/>
    </source>
</evidence>
<dbReference type="Proteomes" id="UP000682811">
    <property type="component" value="Unassembled WGS sequence"/>
</dbReference>